<evidence type="ECO:0000313" key="1">
    <source>
        <dbReference type="EMBL" id="CAE7332836.1"/>
    </source>
</evidence>
<proteinExistence type="predicted"/>
<dbReference type="Proteomes" id="UP000649617">
    <property type="component" value="Unassembled WGS sequence"/>
</dbReference>
<dbReference type="EMBL" id="CAJNIZ010012323">
    <property type="protein sequence ID" value="CAE7332836.1"/>
    <property type="molecule type" value="Genomic_DNA"/>
</dbReference>
<keyword evidence="2" id="KW-1185">Reference proteome</keyword>
<dbReference type="AlphaFoldDB" id="A0A812P402"/>
<name>A0A812P402_SYMPI</name>
<protein>
    <submittedName>
        <fullName evidence="1">EryA protein</fullName>
    </submittedName>
</protein>
<accession>A0A812P402</accession>
<comment type="caution">
    <text evidence="1">The sequence shown here is derived from an EMBL/GenBank/DDBJ whole genome shotgun (WGS) entry which is preliminary data.</text>
</comment>
<reference evidence="1" key="1">
    <citation type="submission" date="2021-02" db="EMBL/GenBank/DDBJ databases">
        <authorList>
            <person name="Dougan E. K."/>
            <person name="Rhodes N."/>
            <person name="Thang M."/>
            <person name="Chan C."/>
        </authorList>
    </citation>
    <scope>NUCLEOTIDE SEQUENCE</scope>
</reference>
<sequence length="160" mass="17761">MALADPAVGIGSLKIPLSIKRLQPTGRAYSIGVWSHYQLLDWTEHSTAFRCWLLNDAGETVLFFDSVHLQEVRDEHLQKVLQASGRLGAEQQALYSTLWRPLDKPENFQASTSGFAGGGAPFLGFKGWGFHAMIRVEGLGFERLGRNVRHPPQGFHAQCS</sequence>
<gene>
    <name evidence="1" type="primary">eryA</name>
    <name evidence="1" type="ORF">SPIL2461_LOCUS7755</name>
</gene>
<evidence type="ECO:0000313" key="2">
    <source>
        <dbReference type="Proteomes" id="UP000649617"/>
    </source>
</evidence>
<organism evidence="1 2">
    <name type="scientific">Symbiodinium pilosum</name>
    <name type="common">Dinoflagellate</name>
    <dbReference type="NCBI Taxonomy" id="2952"/>
    <lineage>
        <taxon>Eukaryota</taxon>
        <taxon>Sar</taxon>
        <taxon>Alveolata</taxon>
        <taxon>Dinophyceae</taxon>
        <taxon>Suessiales</taxon>
        <taxon>Symbiodiniaceae</taxon>
        <taxon>Symbiodinium</taxon>
    </lineage>
</organism>